<dbReference type="GO" id="GO:0000166">
    <property type="term" value="F:nucleotide binding"/>
    <property type="evidence" value="ECO:0007669"/>
    <property type="project" value="InterPro"/>
</dbReference>
<dbReference type="InterPro" id="IPR000683">
    <property type="entry name" value="Gfo/Idh/MocA-like_OxRdtase_N"/>
</dbReference>
<dbReference type="EMBL" id="CADCUU010000036">
    <property type="protein sequence ID" value="CAA9386812.1"/>
    <property type="molecule type" value="Genomic_DNA"/>
</dbReference>
<dbReference type="PANTHER" id="PTHR43818:SF11">
    <property type="entry name" value="BCDNA.GH03377"/>
    <property type="match status" value="1"/>
</dbReference>
<dbReference type="AlphaFoldDB" id="A0A6J4NG67"/>
<dbReference type="InterPro" id="IPR055170">
    <property type="entry name" value="GFO_IDH_MocA-like_dom"/>
</dbReference>
<feature type="domain" description="GFO/IDH/MocA-like oxidoreductase" evidence="4">
    <location>
        <begin position="166"/>
        <end position="306"/>
    </location>
</feature>
<evidence type="ECO:0000256" key="1">
    <source>
        <dbReference type="ARBA" id="ARBA00023002"/>
    </source>
</evidence>
<dbReference type="Gene3D" id="3.30.360.10">
    <property type="entry name" value="Dihydrodipicolinate Reductase, domain 2"/>
    <property type="match status" value="1"/>
</dbReference>
<keyword evidence="1" id="KW-0560">Oxidoreductase</keyword>
<dbReference type="PANTHER" id="PTHR43818">
    <property type="entry name" value="BCDNA.GH03377"/>
    <property type="match status" value="1"/>
</dbReference>
<dbReference type="InterPro" id="IPR050463">
    <property type="entry name" value="Gfo/Idh/MocA_oxidrdct_glycsds"/>
</dbReference>
<evidence type="ECO:0000259" key="4">
    <source>
        <dbReference type="Pfam" id="PF22725"/>
    </source>
</evidence>
<dbReference type="InterPro" id="IPR036291">
    <property type="entry name" value="NAD(P)-bd_dom_sf"/>
</dbReference>
<organism evidence="5">
    <name type="scientific">uncultured Rubellimicrobium sp</name>
    <dbReference type="NCBI Taxonomy" id="543078"/>
    <lineage>
        <taxon>Bacteria</taxon>
        <taxon>Pseudomonadati</taxon>
        <taxon>Pseudomonadota</taxon>
        <taxon>Alphaproteobacteria</taxon>
        <taxon>Rhodobacterales</taxon>
        <taxon>Roseobacteraceae</taxon>
        <taxon>Rubellimicrobium</taxon>
        <taxon>environmental samples</taxon>
    </lineage>
</organism>
<dbReference type="Gene3D" id="3.40.50.720">
    <property type="entry name" value="NAD(P)-binding Rossmann-like Domain"/>
    <property type="match status" value="1"/>
</dbReference>
<feature type="region of interest" description="Disordered" evidence="2">
    <location>
        <begin position="1"/>
        <end position="32"/>
    </location>
</feature>
<dbReference type="Pfam" id="PF01408">
    <property type="entry name" value="GFO_IDH_MocA"/>
    <property type="match status" value="1"/>
</dbReference>
<evidence type="ECO:0000256" key="2">
    <source>
        <dbReference type="SAM" id="MobiDB-lite"/>
    </source>
</evidence>
<protein>
    <submittedName>
        <fullName evidence="5">Oxidoreductase</fullName>
    </submittedName>
</protein>
<sequence>MTDLANATTAPTAPADSAQMAPDEAPVRAPEGSERPVRLLIVGTGGMARAHAEKFGAIPGVSLVAGIDTNPERLKAFNDTHGIPQGFASVQEALAWGEFDAVTNVTPDAVHYGTTLPFLAAGKHVMCEKPLAANYAHAAEMAQAASLAGVVNMVNLTYRNVPALNEAARLVQEGAIGEVRHFEASYLQSWLTQPAWGEWSESPTWLWRLSKSHGSMGVLGDVGVHILDFATFAAGSIPTNVSCRLATFDKAEGGRIGEYVLDANDSAVMHLRLANGATGVVHASRYASGHLNDLSLRIYGTKGGLEVLGNNEKSVLRGSLGEDMLSGTWRDLPAPSVLTNYQRFIAAIRAGTPALPDFARGAALQKVLDQAVASDEARSLDMPV</sequence>
<gene>
    <name evidence="5" type="ORF">AVDCRST_MAG15-222</name>
</gene>
<dbReference type="GO" id="GO:0016491">
    <property type="term" value="F:oxidoreductase activity"/>
    <property type="evidence" value="ECO:0007669"/>
    <property type="project" value="UniProtKB-KW"/>
</dbReference>
<evidence type="ECO:0000313" key="5">
    <source>
        <dbReference type="EMBL" id="CAA9386812.1"/>
    </source>
</evidence>
<feature type="compositionally biased region" description="Low complexity" evidence="2">
    <location>
        <begin position="1"/>
        <end position="18"/>
    </location>
</feature>
<dbReference type="Pfam" id="PF22725">
    <property type="entry name" value="GFO_IDH_MocA_C3"/>
    <property type="match status" value="1"/>
</dbReference>
<evidence type="ECO:0000259" key="3">
    <source>
        <dbReference type="Pfam" id="PF01408"/>
    </source>
</evidence>
<name>A0A6J4NG67_9RHOB</name>
<feature type="domain" description="Gfo/Idh/MocA-like oxidoreductase N-terminal" evidence="3">
    <location>
        <begin position="38"/>
        <end position="155"/>
    </location>
</feature>
<proteinExistence type="predicted"/>
<accession>A0A6J4NG67</accession>
<dbReference type="SUPFAM" id="SSF55347">
    <property type="entry name" value="Glyceraldehyde-3-phosphate dehydrogenase-like, C-terminal domain"/>
    <property type="match status" value="1"/>
</dbReference>
<reference evidence="5" key="1">
    <citation type="submission" date="2020-02" db="EMBL/GenBank/DDBJ databases">
        <authorList>
            <person name="Meier V. D."/>
        </authorList>
    </citation>
    <scope>NUCLEOTIDE SEQUENCE</scope>
    <source>
        <strain evidence="5">AVDCRST_MAG15</strain>
    </source>
</reference>
<dbReference type="SUPFAM" id="SSF51735">
    <property type="entry name" value="NAD(P)-binding Rossmann-fold domains"/>
    <property type="match status" value="1"/>
</dbReference>